<sequence length="64" mass="7364">MNPKIQWLAQTKKNMVETEFKHGPPEVREWRQARVPLCPAALLRPAPDYAKESRPRGLIPSSIK</sequence>
<reference evidence="1 2" key="1">
    <citation type="submission" date="2024-02" db="EMBL/GenBank/DDBJ databases">
        <authorList>
            <person name="Vignale AGUSTIN F."/>
            <person name="Sosa J E."/>
            <person name="Modenutti C."/>
        </authorList>
    </citation>
    <scope>NUCLEOTIDE SEQUENCE [LARGE SCALE GENOMIC DNA]</scope>
</reference>
<proteinExistence type="predicted"/>
<evidence type="ECO:0000313" key="2">
    <source>
        <dbReference type="Proteomes" id="UP001642360"/>
    </source>
</evidence>
<evidence type="ECO:0000313" key="1">
    <source>
        <dbReference type="EMBL" id="CAK9174989.1"/>
    </source>
</evidence>
<accession>A0ABC8U3V5</accession>
<gene>
    <name evidence="1" type="ORF">ILEXP_LOCUS44777</name>
</gene>
<comment type="caution">
    <text evidence="1">The sequence shown here is derived from an EMBL/GenBank/DDBJ whole genome shotgun (WGS) entry which is preliminary data.</text>
</comment>
<name>A0ABC8U3V5_9AQUA</name>
<dbReference type="Proteomes" id="UP001642360">
    <property type="component" value="Unassembled WGS sequence"/>
</dbReference>
<keyword evidence="2" id="KW-1185">Reference proteome</keyword>
<organism evidence="1 2">
    <name type="scientific">Ilex paraguariensis</name>
    <name type="common">yerba mate</name>
    <dbReference type="NCBI Taxonomy" id="185542"/>
    <lineage>
        <taxon>Eukaryota</taxon>
        <taxon>Viridiplantae</taxon>
        <taxon>Streptophyta</taxon>
        <taxon>Embryophyta</taxon>
        <taxon>Tracheophyta</taxon>
        <taxon>Spermatophyta</taxon>
        <taxon>Magnoliopsida</taxon>
        <taxon>eudicotyledons</taxon>
        <taxon>Gunneridae</taxon>
        <taxon>Pentapetalae</taxon>
        <taxon>asterids</taxon>
        <taxon>campanulids</taxon>
        <taxon>Aquifoliales</taxon>
        <taxon>Aquifoliaceae</taxon>
        <taxon>Ilex</taxon>
    </lineage>
</organism>
<protein>
    <submittedName>
        <fullName evidence="1">Uncharacterized protein</fullName>
    </submittedName>
</protein>
<dbReference type="AlphaFoldDB" id="A0ABC8U3V5"/>
<dbReference type="EMBL" id="CAUOFW020006503">
    <property type="protein sequence ID" value="CAK9174989.1"/>
    <property type="molecule type" value="Genomic_DNA"/>
</dbReference>